<feature type="non-terminal residue" evidence="5">
    <location>
        <position position="66"/>
    </location>
</feature>
<organism evidence="5 6">
    <name type="scientific">Neodrepanis coruscans</name>
    <name type="common">wattled asity</name>
    <dbReference type="NCBI Taxonomy" id="254563"/>
    <lineage>
        <taxon>Eukaryota</taxon>
        <taxon>Metazoa</taxon>
        <taxon>Chordata</taxon>
        <taxon>Craniata</taxon>
        <taxon>Vertebrata</taxon>
        <taxon>Euteleostomi</taxon>
        <taxon>Archelosauria</taxon>
        <taxon>Archosauria</taxon>
        <taxon>Dinosauria</taxon>
        <taxon>Saurischia</taxon>
        <taxon>Theropoda</taxon>
        <taxon>Coelurosauria</taxon>
        <taxon>Aves</taxon>
        <taxon>Neognathae</taxon>
        <taxon>Neoaves</taxon>
        <taxon>Telluraves</taxon>
        <taxon>Australaves</taxon>
        <taxon>Passeriformes</taxon>
        <taxon>Philepittidae</taxon>
        <taxon>Neodrepanis</taxon>
    </lineage>
</organism>
<comment type="subcellular location">
    <subcellularLocation>
        <location evidence="1">Secreted</location>
    </subcellularLocation>
</comment>
<protein>
    <submittedName>
        <fullName evidence="5">COBA1 protein</fullName>
    </submittedName>
</protein>
<evidence type="ECO:0000256" key="3">
    <source>
        <dbReference type="ARBA" id="ARBA00023119"/>
    </source>
</evidence>
<proteinExistence type="predicted"/>
<dbReference type="EMBL" id="VYZS01339278">
    <property type="protein sequence ID" value="NXS13682.1"/>
    <property type="molecule type" value="Genomic_DNA"/>
</dbReference>
<evidence type="ECO:0000313" key="6">
    <source>
        <dbReference type="Proteomes" id="UP000560066"/>
    </source>
</evidence>
<evidence type="ECO:0000259" key="4">
    <source>
        <dbReference type="PROSITE" id="PS51461"/>
    </source>
</evidence>
<dbReference type="OrthoDB" id="8939548at2759"/>
<dbReference type="Gene3D" id="2.60.120.1000">
    <property type="match status" value="1"/>
</dbReference>
<keyword evidence="2" id="KW-0964">Secreted</keyword>
<keyword evidence="3" id="KW-0176">Collagen</keyword>
<evidence type="ECO:0000256" key="2">
    <source>
        <dbReference type="ARBA" id="ARBA00022525"/>
    </source>
</evidence>
<dbReference type="GO" id="GO:0005581">
    <property type="term" value="C:collagen trimer"/>
    <property type="evidence" value="ECO:0007669"/>
    <property type="project" value="UniProtKB-KW"/>
</dbReference>
<accession>A0A7L2RWG2</accession>
<dbReference type="PROSITE" id="PS51461">
    <property type="entry name" value="NC1_FIB"/>
    <property type="match status" value="1"/>
</dbReference>
<sequence length="66" mass="7379">YFPLFSFQHLIYSSNHLNSTAVWALLDTLSQELQALVEHPNGTKTNPATTCKELLLAHPSLPDGTW</sequence>
<dbReference type="InterPro" id="IPR000885">
    <property type="entry name" value="Fib_collagen_C"/>
</dbReference>
<dbReference type="AlphaFoldDB" id="A0A7L2RWG2"/>
<reference evidence="5 6" key="1">
    <citation type="submission" date="2019-09" db="EMBL/GenBank/DDBJ databases">
        <title>Bird 10,000 Genomes (B10K) Project - Family phase.</title>
        <authorList>
            <person name="Zhang G."/>
        </authorList>
    </citation>
    <scope>NUCLEOTIDE SEQUENCE [LARGE SCALE GENOMIC DNA]</scope>
    <source>
        <strain evidence="5">B10K-DU-002-79</strain>
    </source>
</reference>
<gene>
    <name evidence="5" type="primary">Col11a1</name>
    <name evidence="5" type="ORF">NEOCOR_R09014</name>
</gene>
<name>A0A7L2RWG2_9PASS</name>
<feature type="non-terminal residue" evidence="5">
    <location>
        <position position="1"/>
    </location>
</feature>
<evidence type="ECO:0000256" key="1">
    <source>
        <dbReference type="ARBA" id="ARBA00004613"/>
    </source>
</evidence>
<dbReference type="Pfam" id="PF01410">
    <property type="entry name" value="COLFI"/>
    <property type="match status" value="1"/>
</dbReference>
<feature type="domain" description="Fibrillar collagen NC1" evidence="4">
    <location>
        <begin position="20"/>
        <end position="66"/>
    </location>
</feature>
<dbReference type="GO" id="GO:0005201">
    <property type="term" value="F:extracellular matrix structural constituent"/>
    <property type="evidence" value="ECO:0007669"/>
    <property type="project" value="InterPro"/>
</dbReference>
<evidence type="ECO:0000313" key="5">
    <source>
        <dbReference type="EMBL" id="NXS13682.1"/>
    </source>
</evidence>
<dbReference type="GO" id="GO:0005576">
    <property type="term" value="C:extracellular region"/>
    <property type="evidence" value="ECO:0007669"/>
    <property type="project" value="UniProtKB-SubCell"/>
</dbReference>
<comment type="caution">
    <text evidence="5">The sequence shown here is derived from an EMBL/GenBank/DDBJ whole genome shotgun (WGS) entry which is preliminary data.</text>
</comment>
<keyword evidence="6" id="KW-1185">Reference proteome</keyword>
<dbReference type="Proteomes" id="UP000560066">
    <property type="component" value="Unassembled WGS sequence"/>
</dbReference>